<reference evidence="4" key="1">
    <citation type="submission" date="2023-07" db="EMBL/GenBank/DDBJ databases">
        <authorList>
            <consortium name="AG Swart"/>
            <person name="Singh M."/>
            <person name="Singh A."/>
            <person name="Seah K."/>
            <person name="Emmerich C."/>
        </authorList>
    </citation>
    <scope>NUCLEOTIDE SEQUENCE</scope>
    <source>
        <strain evidence="4">DP1</strain>
    </source>
</reference>
<dbReference type="InterPro" id="IPR011009">
    <property type="entry name" value="Kinase-like_dom_sf"/>
</dbReference>
<dbReference type="InterPro" id="IPR050235">
    <property type="entry name" value="CK1_Ser-Thr_kinase"/>
</dbReference>
<gene>
    <name evidence="4" type="ORF">ECRASSUSDP1_LOCUS14812</name>
</gene>
<proteinExistence type="predicted"/>
<dbReference type="Proteomes" id="UP001295684">
    <property type="component" value="Unassembled WGS sequence"/>
</dbReference>
<dbReference type="AlphaFoldDB" id="A0AAD1XIU6"/>
<evidence type="ECO:0000256" key="1">
    <source>
        <dbReference type="ARBA" id="ARBA00012513"/>
    </source>
</evidence>
<protein>
    <recommendedName>
        <fullName evidence="2">Casein kinase I</fullName>
        <ecNumber evidence="1">2.7.11.1</ecNumber>
    </recommendedName>
</protein>
<dbReference type="PROSITE" id="PS50011">
    <property type="entry name" value="PROTEIN_KINASE_DOM"/>
    <property type="match status" value="1"/>
</dbReference>
<dbReference type="Gene3D" id="1.10.510.10">
    <property type="entry name" value="Transferase(Phosphotransferase) domain 1"/>
    <property type="match status" value="1"/>
</dbReference>
<comment type="caution">
    <text evidence="4">The sequence shown here is derived from an EMBL/GenBank/DDBJ whole genome shotgun (WGS) entry which is preliminary data.</text>
</comment>
<evidence type="ECO:0000256" key="2">
    <source>
        <dbReference type="ARBA" id="ARBA00023860"/>
    </source>
</evidence>
<keyword evidence="5" id="KW-1185">Reference proteome</keyword>
<evidence type="ECO:0000259" key="3">
    <source>
        <dbReference type="PROSITE" id="PS50011"/>
    </source>
</evidence>
<dbReference type="PROSITE" id="PS00108">
    <property type="entry name" value="PROTEIN_KINASE_ST"/>
    <property type="match status" value="1"/>
</dbReference>
<name>A0AAD1XIU6_EUPCR</name>
<evidence type="ECO:0000313" key="5">
    <source>
        <dbReference type="Proteomes" id="UP001295684"/>
    </source>
</evidence>
<feature type="domain" description="Protein kinase" evidence="3">
    <location>
        <begin position="1"/>
        <end position="275"/>
    </location>
</feature>
<sequence length="345" mass="40603">MKLIESGGYSKVFRTDDGYAIKIEDPKMAKQNRLSNEASILKEIQGPGIPEIYEYWTEEGKDMIKMELLGDDIEVLCRKLGGGLGYQSTIMFGIQALERLEYIHSKGVIHRDVKDTNFVIGIKDPSVIYLIDFGLSEVIDKKSLNKHYWECKNFAGNMLFAAKESHSNGSIISKKNDIESLLYLMLYLYQRKKITPMYPCLNNIDSKVFPWGKDFKEERDELHLKLFELKNDFDFIEITSDFPDEFREFMNYIFNLQYYQAPDMKFLKNCLKECLRVKNYELDYSQFDWIKKKKPRVKSKTIKKAPSHSMKLRGPKAKRLAKFEEKRNVKDRLRGRIDPNNLWEL</sequence>
<dbReference type="GO" id="GO:0004674">
    <property type="term" value="F:protein serine/threonine kinase activity"/>
    <property type="evidence" value="ECO:0007669"/>
    <property type="project" value="UniProtKB-EC"/>
</dbReference>
<dbReference type="GO" id="GO:0005524">
    <property type="term" value="F:ATP binding"/>
    <property type="evidence" value="ECO:0007669"/>
    <property type="project" value="InterPro"/>
</dbReference>
<dbReference type="SMART" id="SM00220">
    <property type="entry name" value="S_TKc"/>
    <property type="match status" value="1"/>
</dbReference>
<evidence type="ECO:0000313" key="4">
    <source>
        <dbReference type="EMBL" id="CAI2373466.1"/>
    </source>
</evidence>
<dbReference type="Pfam" id="PF00069">
    <property type="entry name" value="Pkinase"/>
    <property type="match status" value="1"/>
</dbReference>
<dbReference type="SUPFAM" id="SSF56112">
    <property type="entry name" value="Protein kinase-like (PK-like)"/>
    <property type="match status" value="1"/>
</dbReference>
<dbReference type="InterPro" id="IPR008271">
    <property type="entry name" value="Ser/Thr_kinase_AS"/>
</dbReference>
<dbReference type="EC" id="2.7.11.1" evidence="1"/>
<organism evidence="4 5">
    <name type="scientific">Euplotes crassus</name>
    <dbReference type="NCBI Taxonomy" id="5936"/>
    <lineage>
        <taxon>Eukaryota</taxon>
        <taxon>Sar</taxon>
        <taxon>Alveolata</taxon>
        <taxon>Ciliophora</taxon>
        <taxon>Intramacronucleata</taxon>
        <taxon>Spirotrichea</taxon>
        <taxon>Hypotrichia</taxon>
        <taxon>Euplotida</taxon>
        <taxon>Euplotidae</taxon>
        <taxon>Moneuplotes</taxon>
    </lineage>
</organism>
<dbReference type="EMBL" id="CAMPGE010014816">
    <property type="protein sequence ID" value="CAI2373466.1"/>
    <property type="molecule type" value="Genomic_DNA"/>
</dbReference>
<accession>A0AAD1XIU6</accession>
<dbReference type="InterPro" id="IPR000719">
    <property type="entry name" value="Prot_kinase_dom"/>
</dbReference>
<dbReference type="PANTHER" id="PTHR11909">
    <property type="entry name" value="CASEIN KINASE-RELATED"/>
    <property type="match status" value="1"/>
</dbReference>